<accession>A0A842IP48</accession>
<feature type="transmembrane region" description="Helical" evidence="1">
    <location>
        <begin position="149"/>
        <end position="170"/>
    </location>
</feature>
<gene>
    <name evidence="2" type="ORF">H7F21_06710</name>
</gene>
<organism evidence="2 3">
    <name type="scientific">Winogradskyella flava</name>
    <dbReference type="NCBI Taxonomy" id="1884876"/>
    <lineage>
        <taxon>Bacteria</taxon>
        <taxon>Pseudomonadati</taxon>
        <taxon>Bacteroidota</taxon>
        <taxon>Flavobacteriia</taxon>
        <taxon>Flavobacteriales</taxon>
        <taxon>Flavobacteriaceae</taxon>
        <taxon>Winogradskyella</taxon>
    </lineage>
</organism>
<dbReference type="AlphaFoldDB" id="A0A842IP48"/>
<reference evidence="2" key="1">
    <citation type="submission" date="2020-08" db="EMBL/GenBank/DDBJ databases">
        <title>Winogradskyella ouciana sp. nov., isolated from the hadal seawater of the Mariana Trench.</title>
        <authorList>
            <person name="He X."/>
        </authorList>
    </citation>
    <scope>NUCLEOTIDE SEQUENCE [LARGE SCALE GENOMIC DNA]</scope>
    <source>
        <strain evidence="2">KCTC 52348</strain>
    </source>
</reference>
<keyword evidence="3" id="KW-1185">Reference proteome</keyword>
<sequence length="178" mass="20608">MTKTVLKIITIALGLLAIKMAINLFPDKTDRSVIAFCEGFPFEKELNISETFTTDFESYYTIGYSLEHPRSYDNIDSLQPIQTNFEILHNNKPIEIFKDDSFFTEANAEYQLNFKFVNSNSKQNTINICIQTELPGPSYTSLFEREFKWVSWMINGIVLLIAIIAGYLGFKRTHKRHN</sequence>
<dbReference type="Proteomes" id="UP000533900">
    <property type="component" value="Unassembled WGS sequence"/>
</dbReference>
<proteinExistence type="predicted"/>
<keyword evidence="1" id="KW-0472">Membrane</keyword>
<name>A0A842IP48_9FLAO</name>
<dbReference type="RefSeq" id="WP_185788424.1">
    <property type="nucleotide sequence ID" value="NZ_JACLCP010000001.1"/>
</dbReference>
<keyword evidence="1" id="KW-0812">Transmembrane</keyword>
<evidence type="ECO:0000313" key="2">
    <source>
        <dbReference type="EMBL" id="MBC2844780.1"/>
    </source>
</evidence>
<dbReference type="EMBL" id="JACLCP010000001">
    <property type="protein sequence ID" value="MBC2844780.1"/>
    <property type="molecule type" value="Genomic_DNA"/>
</dbReference>
<keyword evidence="1" id="KW-1133">Transmembrane helix</keyword>
<comment type="caution">
    <text evidence="2">The sequence shown here is derived from an EMBL/GenBank/DDBJ whole genome shotgun (WGS) entry which is preliminary data.</text>
</comment>
<protein>
    <submittedName>
        <fullName evidence="2">Uncharacterized protein</fullName>
    </submittedName>
</protein>
<evidence type="ECO:0000256" key="1">
    <source>
        <dbReference type="SAM" id="Phobius"/>
    </source>
</evidence>
<evidence type="ECO:0000313" key="3">
    <source>
        <dbReference type="Proteomes" id="UP000533900"/>
    </source>
</evidence>